<dbReference type="Proteomes" id="UP000050761">
    <property type="component" value="Unassembled WGS sequence"/>
</dbReference>
<keyword evidence="3" id="KW-1185">Reference proteome</keyword>
<feature type="compositionally biased region" description="Basic and acidic residues" evidence="1">
    <location>
        <begin position="276"/>
        <end position="287"/>
    </location>
</feature>
<dbReference type="AlphaFoldDB" id="A0A3P8BYC5"/>
<proteinExistence type="predicted"/>
<feature type="compositionally biased region" description="Low complexity" evidence="1">
    <location>
        <begin position="288"/>
        <end position="299"/>
    </location>
</feature>
<sequence>MHDVVRREAVALKPREPLRKPLVVHCAERLSGDEHDEPQKIRSYIKPNKNINTNAPVLREERYVNKMVDPLRKRSAKKSDLYKRVFAKTIPPPILPQRKMPAATSTGNPCPAVPSAPVKRRAVPSPPPLPVKKDRPPSHRPQPRDDSATRPFPRPEKVRQKVSPCQKPCKTTSGVKVSPCQKPGKTTSGVRPPELKSSIAPNAASTEAHSSRACSTSAAGSAVSACSAVPETLEWNDHLNMAYLFKRRCRIFTLSTLPEEARWYAEAFPTILEERNPLRKTTAKDPVESAANSSTSSRPSNDEPSDAKSAQASSVADAGESSTCSESEQADETKEAPASSEQSSDPPTEQRPVGNVNVKPSPSPMQQYPGDGGQQTPFVAVYYGPPGPSQQQPPFALMTPGQPPLIGMAVPYYYYYPTHPQMAAQQMTEGSTRAVCICNEPQPAACVCSAVQSAPNPGLQYGPTSVLLPAKW</sequence>
<dbReference type="WBParaSite" id="HPBE_0000858001-mRNA-1">
    <property type="protein sequence ID" value="HPBE_0000858001-mRNA-1"/>
    <property type="gene ID" value="HPBE_0000858001"/>
</dbReference>
<accession>A0A3P8BYC5</accession>
<feature type="compositionally biased region" description="Basic and acidic residues" evidence="1">
    <location>
        <begin position="131"/>
        <end position="159"/>
    </location>
</feature>
<protein>
    <submittedName>
        <fullName evidence="4">BAH domain-containing protein</fullName>
    </submittedName>
</protein>
<reference evidence="2 3" key="1">
    <citation type="submission" date="2018-11" db="EMBL/GenBank/DDBJ databases">
        <authorList>
            <consortium name="Pathogen Informatics"/>
        </authorList>
    </citation>
    <scope>NUCLEOTIDE SEQUENCE [LARGE SCALE GENOMIC DNA]</scope>
</reference>
<evidence type="ECO:0000313" key="4">
    <source>
        <dbReference type="WBParaSite" id="HPBE_0000858001-mRNA-1"/>
    </source>
</evidence>
<evidence type="ECO:0000313" key="2">
    <source>
        <dbReference type="EMBL" id="VDO76952.1"/>
    </source>
</evidence>
<evidence type="ECO:0000256" key="1">
    <source>
        <dbReference type="SAM" id="MobiDB-lite"/>
    </source>
</evidence>
<feature type="region of interest" description="Disordered" evidence="1">
    <location>
        <begin position="276"/>
        <end position="376"/>
    </location>
</feature>
<dbReference type="OrthoDB" id="5849638at2759"/>
<feature type="compositionally biased region" description="Polar residues" evidence="1">
    <location>
        <begin position="308"/>
        <end position="327"/>
    </location>
</feature>
<gene>
    <name evidence="2" type="ORF">HPBE_LOCUS8581</name>
</gene>
<evidence type="ECO:0000313" key="3">
    <source>
        <dbReference type="Proteomes" id="UP000050761"/>
    </source>
</evidence>
<dbReference type="EMBL" id="UZAH01026193">
    <property type="protein sequence ID" value="VDO76952.1"/>
    <property type="molecule type" value="Genomic_DNA"/>
</dbReference>
<reference evidence="4" key="2">
    <citation type="submission" date="2019-09" db="UniProtKB">
        <authorList>
            <consortium name="WormBaseParasite"/>
        </authorList>
    </citation>
    <scope>IDENTIFICATION</scope>
</reference>
<feature type="region of interest" description="Disordered" evidence="1">
    <location>
        <begin position="92"/>
        <end position="206"/>
    </location>
</feature>
<organism evidence="2">
    <name type="scientific">Heligmosomoides polygyrus</name>
    <name type="common">Parasitic roundworm</name>
    <dbReference type="NCBI Taxonomy" id="6339"/>
    <lineage>
        <taxon>Eukaryota</taxon>
        <taxon>Metazoa</taxon>
        <taxon>Ecdysozoa</taxon>
        <taxon>Nematoda</taxon>
        <taxon>Chromadorea</taxon>
        <taxon>Rhabditida</taxon>
        <taxon>Rhabditina</taxon>
        <taxon>Rhabditomorpha</taxon>
        <taxon>Strongyloidea</taxon>
        <taxon>Heligmosomidae</taxon>
        <taxon>Heligmosomoides</taxon>
    </lineage>
</organism>
<name>A0A3P8BYC5_HELPZ</name>